<evidence type="ECO:0000313" key="5">
    <source>
        <dbReference type="EMBL" id="CAL1543101.1"/>
    </source>
</evidence>
<dbReference type="PANTHER" id="PTHR22809">
    <property type="entry name" value="METHYLTRANSFERASE-RELATED"/>
    <property type="match status" value="1"/>
</dbReference>
<dbReference type="Gene3D" id="3.40.50.150">
    <property type="entry name" value="Vaccinia Virus protein VP39"/>
    <property type="match status" value="1"/>
</dbReference>
<sequence length="373" mass="43253">CWRFYKLHNRRFCISYEQLPLADYACIHYRLDVFLMLKERKIQSMAGTDSYTEDEKRSKFGTRFLTDPQNVFKHNAWDNVVWDEEQEAEAKKIAVNHANHAVSQEKKDQLEREAAKHWDQFYSIHSNHFFKDRHWLFTEFPELYGGEKHFINSNRSLKSENALLENTESKTGQEYVHTGDKKVSNLTSAYSSDSSQLPNNFEKMQVSSDQWPKFALLEVGCGVGNTVFPVLKTNKNPYLKIYCCDFSSTAIDIVKTNPDYDKDRCHAFVHDITDEQADIPVEVGSLNVIIMIFVLSAVAPEKMQAAVNRLSSFLKPGGTFLFRDYGRYDMAQLRFKEGRCLSENFYVRGDGTRVYFFTQGELSVVVYLRCIAN</sequence>
<dbReference type="InterPro" id="IPR013217">
    <property type="entry name" value="Methyltransf_12"/>
</dbReference>
<comment type="similarity">
    <text evidence="1">Belongs to the methyltransferase superfamily. METL family.</text>
</comment>
<dbReference type="GO" id="GO:0052735">
    <property type="term" value="F:tRNA (cytidine-3-)-methyltransferase activity"/>
    <property type="evidence" value="ECO:0007669"/>
    <property type="project" value="TreeGrafter"/>
</dbReference>
<evidence type="ECO:0000256" key="2">
    <source>
        <dbReference type="ARBA" id="ARBA00022603"/>
    </source>
</evidence>
<feature type="non-terminal residue" evidence="5">
    <location>
        <position position="1"/>
    </location>
</feature>
<dbReference type="AlphaFoldDB" id="A0AAV2I967"/>
<keyword evidence="2" id="KW-0489">Methyltransferase</keyword>
<dbReference type="SUPFAM" id="SSF53335">
    <property type="entry name" value="S-adenosyl-L-methionine-dependent methyltransferases"/>
    <property type="match status" value="1"/>
</dbReference>
<keyword evidence="6" id="KW-1185">Reference proteome</keyword>
<dbReference type="GO" id="GO:0032259">
    <property type="term" value="P:methylation"/>
    <property type="evidence" value="ECO:0007669"/>
    <property type="project" value="UniProtKB-KW"/>
</dbReference>
<comment type="caution">
    <text evidence="5">The sequence shown here is derived from an EMBL/GenBank/DDBJ whole genome shotgun (WGS) entry which is preliminary data.</text>
</comment>
<proteinExistence type="inferred from homology"/>
<dbReference type="EMBL" id="CAXITT010000525">
    <property type="protein sequence ID" value="CAL1543101.1"/>
    <property type="molecule type" value="Genomic_DNA"/>
</dbReference>
<dbReference type="PIRSF" id="PIRSF037755">
    <property type="entry name" value="Mettl2_prd"/>
    <property type="match status" value="1"/>
</dbReference>
<evidence type="ECO:0000256" key="1">
    <source>
        <dbReference type="ARBA" id="ARBA00009725"/>
    </source>
</evidence>
<dbReference type="CDD" id="cd02440">
    <property type="entry name" value="AdoMet_MTases"/>
    <property type="match status" value="1"/>
</dbReference>
<name>A0AAV2I967_LYMST</name>
<protein>
    <recommendedName>
        <fullName evidence="4">Methyltransferase type 12 domain-containing protein</fullName>
    </recommendedName>
</protein>
<accession>A0AAV2I967</accession>
<feature type="domain" description="Methyltransferase type 12" evidence="4">
    <location>
        <begin position="217"/>
        <end position="320"/>
    </location>
</feature>
<reference evidence="5 6" key="1">
    <citation type="submission" date="2024-04" db="EMBL/GenBank/DDBJ databases">
        <authorList>
            <consortium name="Genoscope - CEA"/>
            <person name="William W."/>
        </authorList>
    </citation>
    <scope>NUCLEOTIDE SEQUENCE [LARGE SCALE GENOMIC DNA]</scope>
</reference>
<dbReference type="Pfam" id="PF08242">
    <property type="entry name" value="Methyltransf_12"/>
    <property type="match status" value="1"/>
</dbReference>
<dbReference type="PANTHER" id="PTHR22809:SF11">
    <property type="entry name" value="TRNA N(3)-METHYLCYTIDINE METHYLTRANSFERASE METTL2"/>
    <property type="match status" value="1"/>
</dbReference>
<gene>
    <name evidence="5" type="ORF">GSLYS_00016635001</name>
</gene>
<dbReference type="Proteomes" id="UP001497497">
    <property type="component" value="Unassembled WGS sequence"/>
</dbReference>
<evidence type="ECO:0000313" key="6">
    <source>
        <dbReference type="Proteomes" id="UP001497497"/>
    </source>
</evidence>
<keyword evidence="3" id="KW-0808">Transferase</keyword>
<dbReference type="InterPro" id="IPR029063">
    <property type="entry name" value="SAM-dependent_MTases_sf"/>
</dbReference>
<evidence type="ECO:0000256" key="3">
    <source>
        <dbReference type="ARBA" id="ARBA00022679"/>
    </source>
</evidence>
<dbReference type="InterPro" id="IPR026113">
    <property type="entry name" value="METTL2/6/8-like"/>
</dbReference>
<evidence type="ECO:0000259" key="4">
    <source>
        <dbReference type="Pfam" id="PF08242"/>
    </source>
</evidence>
<organism evidence="5 6">
    <name type="scientific">Lymnaea stagnalis</name>
    <name type="common">Great pond snail</name>
    <name type="synonym">Helix stagnalis</name>
    <dbReference type="NCBI Taxonomy" id="6523"/>
    <lineage>
        <taxon>Eukaryota</taxon>
        <taxon>Metazoa</taxon>
        <taxon>Spiralia</taxon>
        <taxon>Lophotrochozoa</taxon>
        <taxon>Mollusca</taxon>
        <taxon>Gastropoda</taxon>
        <taxon>Heterobranchia</taxon>
        <taxon>Euthyneura</taxon>
        <taxon>Panpulmonata</taxon>
        <taxon>Hygrophila</taxon>
        <taxon>Lymnaeoidea</taxon>
        <taxon>Lymnaeidae</taxon>
        <taxon>Lymnaea</taxon>
    </lineage>
</organism>